<keyword evidence="3" id="KW-1185">Reference proteome</keyword>
<dbReference type="EMBL" id="CM029046">
    <property type="protein sequence ID" value="KAG2586214.1"/>
    <property type="molecule type" value="Genomic_DNA"/>
</dbReference>
<organism evidence="2 3">
    <name type="scientific">Panicum virgatum</name>
    <name type="common">Blackwell switchgrass</name>
    <dbReference type="NCBI Taxonomy" id="38727"/>
    <lineage>
        <taxon>Eukaryota</taxon>
        <taxon>Viridiplantae</taxon>
        <taxon>Streptophyta</taxon>
        <taxon>Embryophyta</taxon>
        <taxon>Tracheophyta</taxon>
        <taxon>Spermatophyta</taxon>
        <taxon>Magnoliopsida</taxon>
        <taxon>Liliopsida</taxon>
        <taxon>Poales</taxon>
        <taxon>Poaceae</taxon>
        <taxon>PACMAD clade</taxon>
        <taxon>Panicoideae</taxon>
        <taxon>Panicodae</taxon>
        <taxon>Paniceae</taxon>
        <taxon>Panicinae</taxon>
        <taxon>Panicum</taxon>
        <taxon>Panicum sect. Hiantes</taxon>
    </lineage>
</organism>
<evidence type="ECO:0000313" key="2">
    <source>
        <dbReference type="EMBL" id="KAG2586214.1"/>
    </source>
</evidence>
<evidence type="ECO:0000256" key="1">
    <source>
        <dbReference type="SAM" id="MobiDB-lite"/>
    </source>
</evidence>
<feature type="compositionally biased region" description="Basic residues" evidence="1">
    <location>
        <begin position="79"/>
        <end position="112"/>
    </location>
</feature>
<evidence type="ECO:0000313" key="3">
    <source>
        <dbReference type="Proteomes" id="UP000823388"/>
    </source>
</evidence>
<feature type="compositionally biased region" description="Polar residues" evidence="1">
    <location>
        <begin position="113"/>
        <end position="123"/>
    </location>
</feature>
<dbReference type="Proteomes" id="UP000823388">
    <property type="component" value="Chromosome 5N"/>
</dbReference>
<feature type="compositionally biased region" description="Low complexity" evidence="1">
    <location>
        <begin position="124"/>
        <end position="145"/>
    </location>
</feature>
<reference evidence="2" key="1">
    <citation type="submission" date="2020-05" db="EMBL/GenBank/DDBJ databases">
        <title>WGS assembly of Panicum virgatum.</title>
        <authorList>
            <person name="Lovell J.T."/>
            <person name="Jenkins J."/>
            <person name="Shu S."/>
            <person name="Juenger T.E."/>
            <person name="Schmutz J."/>
        </authorList>
    </citation>
    <scope>NUCLEOTIDE SEQUENCE</scope>
    <source>
        <strain evidence="2">AP13</strain>
    </source>
</reference>
<accession>A0A8T0RLA6</accession>
<dbReference type="AlphaFoldDB" id="A0A8T0RLA6"/>
<feature type="region of interest" description="Disordered" evidence="1">
    <location>
        <begin position="1"/>
        <end position="176"/>
    </location>
</feature>
<name>A0A8T0RLA6_PANVG</name>
<comment type="caution">
    <text evidence="2">The sequence shown here is derived from an EMBL/GenBank/DDBJ whole genome shotgun (WGS) entry which is preliminary data.</text>
</comment>
<proteinExistence type="predicted"/>
<protein>
    <submittedName>
        <fullName evidence="2">Uncharacterized protein</fullName>
    </submittedName>
</protein>
<sequence length="176" mass="18750">MMVRPNLEPPRLAAPRASVSASAACLSGTSPGTRGTSGAGAATRRRTARGTRACSRGAPAPSRLPRRRPGTPRTPPPRRLSRGSRSRAAARWRRRRGPRNRSGRRCCHRRSVSPRQWRSQDSELLSTARRSAGRRLGASALAASSPRPQAVRASVPAGHGQPPSAGLPASPRALRI</sequence>
<gene>
    <name evidence="2" type="ORF">PVAP13_5NG038424</name>
</gene>
<feature type="compositionally biased region" description="Low complexity" evidence="1">
    <location>
        <begin position="50"/>
        <end position="63"/>
    </location>
</feature>
<feature type="compositionally biased region" description="Low complexity" evidence="1">
    <location>
        <begin position="9"/>
        <end position="42"/>
    </location>
</feature>